<dbReference type="InterPro" id="IPR024467">
    <property type="entry name" value="Xre/MbcA/ParS-like_toxin-bd"/>
</dbReference>
<dbReference type="AlphaFoldDB" id="A0A248KJF5"/>
<evidence type="ECO:0000313" key="4">
    <source>
        <dbReference type="Proteomes" id="UP000197098"/>
    </source>
</evidence>
<evidence type="ECO:0000259" key="1">
    <source>
        <dbReference type="Pfam" id="PF09722"/>
    </source>
</evidence>
<dbReference type="InterPro" id="IPR046847">
    <property type="entry name" value="Xre-like_HTH"/>
</dbReference>
<feature type="domain" description="Antitoxin Xre-like helix-turn-helix" evidence="2">
    <location>
        <begin position="18"/>
        <end position="72"/>
    </location>
</feature>
<accession>A0A248KJF5</accession>
<name>A0A248KJF5_9ENTR</name>
<protein>
    <submittedName>
        <fullName evidence="3">DUF2384 domain-containing protein</fullName>
    </submittedName>
</protein>
<dbReference type="Pfam" id="PF09722">
    <property type="entry name" value="Xre_MbcA_ParS_C"/>
    <property type="match status" value="1"/>
</dbReference>
<dbReference type="EMBL" id="CP022114">
    <property type="protein sequence ID" value="ASG63416.1"/>
    <property type="molecule type" value="Genomic_DNA"/>
</dbReference>
<evidence type="ECO:0000313" key="3">
    <source>
        <dbReference type="EMBL" id="ASG63416.1"/>
    </source>
</evidence>
<dbReference type="Proteomes" id="UP000197098">
    <property type="component" value="Chromosome"/>
</dbReference>
<evidence type="ECO:0000259" key="2">
    <source>
        <dbReference type="Pfam" id="PF20432"/>
    </source>
</evidence>
<feature type="domain" description="Antitoxin Xre/MbcA/ParS-like toxin-binding" evidence="1">
    <location>
        <begin position="78"/>
        <end position="130"/>
    </location>
</feature>
<dbReference type="Pfam" id="PF20432">
    <property type="entry name" value="Xre-like-HTH"/>
    <property type="match status" value="1"/>
</dbReference>
<sequence length="135" mass="15469">MATVQESHVNGNVDTSKALPVVFRILEKWQCNTDEQLRLLGISSRSTLNKYKESKGGIRLSLDIQERMSYILNIHKCLRLLFTADDSIYGWVRKPNSHPFFAGRSAMDVMKGGRVADLYEVATRLQSWRGAWLEH</sequence>
<dbReference type="GO" id="GO:0003677">
    <property type="term" value="F:DNA binding"/>
    <property type="evidence" value="ECO:0007669"/>
    <property type="project" value="InterPro"/>
</dbReference>
<reference evidence="3 4" key="1">
    <citation type="submission" date="2017-06" db="EMBL/GenBank/DDBJ databases">
        <title>Origin of plasmid-mediated fosfomycin resistance gene fosA3.</title>
        <authorList>
            <person name="Ito R."/>
            <person name="Pacey M.P."/>
            <person name="Doi Y."/>
        </authorList>
    </citation>
    <scope>NUCLEOTIDE SEQUENCE [LARGE SCALE GENOMIC DNA]</scope>
    <source>
        <strain evidence="3 4">YDC799</strain>
    </source>
</reference>
<organism evidence="3 4">
    <name type="scientific">Kluyvera genomosp. 3</name>
    <dbReference type="NCBI Taxonomy" id="2774055"/>
    <lineage>
        <taxon>Bacteria</taxon>
        <taxon>Pseudomonadati</taxon>
        <taxon>Pseudomonadota</taxon>
        <taxon>Gammaproteobacteria</taxon>
        <taxon>Enterobacterales</taxon>
        <taxon>Enterobacteriaceae</taxon>
        <taxon>Kluyvera</taxon>
    </lineage>
</organism>
<gene>
    <name evidence="3" type="ORF">CEW81_12410</name>
</gene>
<proteinExistence type="predicted"/>